<evidence type="ECO:0000256" key="1">
    <source>
        <dbReference type="SAM" id="MobiDB-lite"/>
    </source>
</evidence>
<keyword evidence="2" id="KW-0472">Membrane</keyword>
<accession>A0ABT7CAJ2</accession>
<name>A0ABT7CAJ2_9MICO</name>
<evidence type="ECO:0000313" key="4">
    <source>
        <dbReference type="Proteomes" id="UP001170379"/>
    </source>
</evidence>
<comment type="caution">
    <text evidence="3">The sequence shown here is derived from an EMBL/GenBank/DDBJ whole genome shotgun (WGS) entry which is preliminary data.</text>
</comment>
<protein>
    <submittedName>
        <fullName evidence="3">Uncharacterized protein</fullName>
    </submittedName>
</protein>
<dbReference type="EMBL" id="PXVD01000022">
    <property type="protein sequence ID" value="MDJ1372231.1"/>
    <property type="molecule type" value="Genomic_DNA"/>
</dbReference>
<keyword evidence="2" id="KW-1133">Transmembrane helix</keyword>
<evidence type="ECO:0000256" key="2">
    <source>
        <dbReference type="SAM" id="Phobius"/>
    </source>
</evidence>
<sequence length="259" mass="27624">MSPREFRPPEPVYKQQDAAEPEPSGPARRPRGLLLAAIIAGVVVIALGITLGTLWGKTTEPVALDAGTAPGATETPAESGPTDTDLIGPDATNPPHTVARGDTVPINVDAQFPNGVKLVPPALGDWSEQDIINRPDQFTAVSPGYGASIEVWQTSVFGTPQSDEALTIAQLNRISDECSPGGDTTPQGEPVVDTFTGTDDTKLEVLIAKVTGCDGGELWLIERVMPLSGTRFHVVLWDAYSVEDNEELMAMYDAIRFEF</sequence>
<keyword evidence="4" id="KW-1185">Reference proteome</keyword>
<proteinExistence type="predicted"/>
<gene>
    <name evidence="3" type="ORF">C7K25_12765</name>
</gene>
<feature type="compositionally biased region" description="Low complexity" evidence="1">
    <location>
        <begin position="66"/>
        <end position="78"/>
    </location>
</feature>
<evidence type="ECO:0000313" key="3">
    <source>
        <dbReference type="EMBL" id="MDJ1372231.1"/>
    </source>
</evidence>
<reference evidence="3" key="1">
    <citation type="submission" date="2018-03" db="EMBL/GenBank/DDBJ databases">
        <authorList>
            <person name="Nunes O.C."/>
            <person name="Lopes A.R."/>
            <person name="Froufe H."/>
            <person name="Munoz-Merida A."/>
            <person name="Barroso C."/>
            <person name="Egas C."/>
        </authorList>
    </citation>
    <scope>NUCLEOTIDE SEQUENCE</scope>
    <source>
        <strain evidence="3">ON4</strain>
    </source>
</reference>
<keyword evidence="2" id="KW-0812">Transmembrane</keyword>
<feature type="region of interest" description="Disordered" evidence="1">
    <location>
        <begin position="1"/>
        <end position="27"/>
    </location>
</feature>
<reference evidence="3" key="2">
    <citation type="journal article" date="2022" name="Sci. Rep.">
        <title>In silico prediction of the enzymes involved in the degradation of the herbicide molinate by Gulosibacter molinativorax ON4T.</title>
        <authorList>
            <person name="Lopes A.R."/>
            <person name="Bunin E."/>
            <person name="Viana A.T."/>
            <person name="Froufe H."/>
            <person name="Munoz-Merida A."/>
            <person name="Pinho D."/>
            <person name="Figueiredo J."/>
            <person name="Barroso C."/>
            <person name="Vaz-Moreira I."/>
            <person name="Bellanger X."/>
            <person name="Egas C."/>
            <person name="Nunes O.C."/>
        </authorList>
    </citation>
    <scope>NUCLEOTIDE SEQUENCE</scope>
    <source>
        <strain evidence="3">ON4</strain>
    </source>
</reference>
<dbReference type="RefSeq" id="WP_026937510.1">
    <property type="nucleotide sequence ID" value="NZ_CP028426.1"/>
</dbReference>
<organism evidence="3 4">
    <name type="scientific">Gulosibacter molinativorax</name>
    <dbReference type="NCBI Taxonomy" id="256821"/>
    <lineage>
        <taxon>Bacteria</taxon>
        <taxon>Bacillati</taxon>
        <taxon>Actinomycetota</taxon>
        <taxon>Actinomycetes</taxon>
        <taxon>Micrococcales</taxon>
        <taxon>Microbacteriaceae</taxon>
        <taxon>Gulosibacter</taxon>
    </lineage>
</organism>
<dbReference type="Proteomes" id="UP001170379">
    <property type="component" value="Unassembled WGS sequence"/>
</dbReference>
<feature type="transmembrane region" description="Helical" evidence="2">
    <location>
        <begin position="33"/>
        <end position="55"/>
    </location>
</feature>
<feature type="region of interest" description="Disordered" evidence="1">
    <location>
        <begin position="65"/>
        <end position="84"/>
    </location>
</feature>